<evidence type="ECO:0000259" key="13">
    <source>
        <dbReference type="PROSITE" id="PS51504"/>
    </source>
</evidence>
<gene>
    <name evidence="14" type="ORF">OTU49_011518</name>
</gene>
<evidence type="ECO:0000256" key="4">
    <source>
        <dbReference type="ARBA" id="ARBA00022490"/>
    </source>
</evidence>
<dbReference type="InterPro" id="IPR004385">
    <property type="entry name" value="NDP_pyrophosphatase"/>
</dbReference>
<dbReference type="FunFam" id="3.90.79.10:FF:000035">
    <property type="entry name" value="Uridine diphosphate glucose pyrophosphatase"/>
    <property type="match status" value="1"/>
</dbReference>
<evidence type="ECO:0000256" key="6">
    <source>
        <dbReference type="ARBA" id="ARBA00022842"/>
    </source>
</evidence>
<dbReference type="CDD" id="cd00073">
    <property type="entry name" value="H15"/>
    <property type="match status" value="1"/>
</dbReference>
<accession>A0AAW0W3I7</accession>
<comment type="cofactor">
    <cofactor evidence="1">
        <name>Mg(2+)</name>
        <dbReference type="ChEBI" id="CHEBI:18420"/>
    </cofactor>
</comment>
<dbReference type="InterPro" id="IPR015797">
    <property type="entry name" value="NUDIX_hydrolase-like_dom_sf"/>
</dbReference>
<evidence type="ECO:0000256" key="3">
    <source>
        <dbReference type="ARBA" id="ARBA00011738"/>
    </source>
</evidence>
<sequence length="379" mass="42858">MRAHVMDKSTEGFLHDGVNYEDVEVRRRKKKQHHSRPSTSQMVHNAITQIGSKEKGASVQKIKKYIYANYKVNLNKIDLFINKYMKKGVRDGRLIKSTGFRNGAIGFFKIAAKPKPDFSEKRTLTPEKRKRKRLEKQVPVISQVVSEGEIDSSNSSNSQLSPVSSFTTVMDLIDDVSLQPLTSSQFVNPLRMHYKQNDIEKIWDLVSLHESVSIIIFNVDKQKLILVRQFRPAVYYSGIPPEERASSTINTAKYPGIRGLTLEFCAGIVDKSKELVQIAREEVLEECGYDVPLEHFEKVITYRSGVGVSGDRQTMFYVEVTNNMKVTEGGGLAAEGEMIEVVELSLAELKVLLKQSEVNCPGGLLFGLMWFLQHKAPQE</sequence>
<dbReference type="GO" id="GO:0003677">
    <property type="term" value="F:DNA binding"/>
    <property type="evidence" value="ECO:0007669"/>
    <property type="project" value="InterPro"/>
</dbReference>
<evidence type="ECO:0000313" key="15">
    <source>
        <dbReference type="Proteomes" id="UP001445076"/>
    </source>
</evidence>
<dbReference type="InterPro" id="IPR036390">
    <property type="entry name" value="WH_DNA-bd_sf"/>
</dbReference>
<dbReference type="EMBL" id="JARKIK010000088">
    <property type="protein sequence ID" value="KAK8723736.1"/>
    <property type="molecule type" value="Genomic_DNA"/>
</dbReference>
<dbReference type="GO" id="GO:0005737">
    <property type="term" value="C:cytoplasm"/>
    <property type="evidence" value="ECO:0007669"/>
    <property type="project" value="UniProtKB-SubCell"/>
</dbReference>
<feature type="domain" description="H15" evidence="13">
    <location>
        <begin position="35"/>
        <end position="112"/>
    </location>
</feature>
<dbReference type="GO" id="GO:0008768">
    <property type="term" value="F:UDP-sugar diphosphatase activity"/>
    <property type="evidence" value="ECO:0007669"/>
    <property type="project" value="UniProtKB-EC"/>
</dbReference>
<dbReference type="NCBIfam" id="TIGR00052">
    <property type="entry name" value="nudix-type nucleoside diphosphatase, YffH/AdpP family"/>
    <property type="match status" value="1"/>
</dbReference>
<evidence type="ECO:0000256" key="9">
    <source>
        <dbReference type="ARBA" id="ARBA00066480"/>
    </source>
</evidence>
<dbReference type="InterPro" id="IPR036388">
    <property type="entry name" value="WH-like_DNA-bd_sf"/>
</dbReference>
<dbReference type="GO" id="GO:0006334">
    <property type="term" value="P:nucleosome assembly"/>
    <property type="evidence" value="ECO:0007669"/>
    <property type="project" value="InterPro"/>
</dbReference>
<evidence type="ECO:0000256" key="10">
    <source>
        <dbReference type="ARBA" id="ARBA00071467"/>
    </source>
</evidence>
<dbReference type="InterPro" id="IPR000086">
    <property type="entry name" value="NUDIX_hydrolase_dom"/>
</dbReference>
<proteinExistence type="predicted"/>
<dbReference type="PANTHER" id="PTHR11839">
    <property type="entry name" value="UDP/ADP-SUGAR PYROPHOSPHATASE"/>
    <property type="match status" value="1"/>
</dbReference>
<comment type="subunit">
    <text evidence="3">Homodimer.</text>
</comment>
<dbReference type="SUPFAM" id="SSF46785">
    <property type="entry name" value="Winged helix' DNA-binding domain"/>
    <property type="match status" value="1"/>
</dbReference>
<keyword evidence="4" id="KW-0963">Cytoplasm</keyword>
<evidence type="ECO:0000256" key="1">
    <source>
        <dbReference type="ARBA" id="ARBA00001946"/>
    </source>
</evidence>
<organism evidence="14 15">
    <name type="scientific">Cherax quadricarinatus</name>
    <name type="common">Australian red claw crayfish</name>
    <dbReference type="NCBI Taxonomy" id="27406"/>
    <lineage>
        <taxon>Eukaryota</taxon>
        <taxon>Metazoa</taxon>
        <taxon>Ecdysozoa</taxon>
        <taxon>Arthropoda</taxon>
        <taxon>Crustacea</taxon>
        <taxon>Multicrustacea</taxon>
        <taxon>Malacostraca</taxon>
        <taxon>Eumalacostraca</taxon>
        <taxon>Eucarida</taxon>
        <taxon>Decapoda</taxon>
        <taxon>Pleocyemata</taxon>
        <taxon>Astacidea</taxon>
        <taxon>Parastacoidea</taxon>
        <taxon>Parastacidae</taxon>
        <taxon>Cherax</taxon>
    </lineage>
</organism>
<dbReference type="SMART" id="SM00526">
    <property type="entry name" value="H15"/>
    <property type="match status" value="1"/>
</dbReference>
<protein>
    <recommendedName>
        <fullName evidence="10">Uridine diphosphate glucose pyrophosphatase NUDT14</fullName>
        <ecNumber evidence="9">3.6.1.45</ecNumber>
    </recommendedName>
    <alternativeName>
        <fullName evidence="11">Nucleoside diphosphate-linked moiety X motif 14</fullName>
    </alternativeName>
</protein>
<evidence type="ECO:0000256" key="2">
    <source>
        <dbReference type="ARBA" id="ARBA00004496"/>
    </source>
</evidence>
<dbReference type="GO" id="GO:0006753">
    <property type="term" value="P:nucleoside phosphate metabolic process"/>
    <property type="evidence" value="ECO:0007669"/>
    <property type="project" value="TreeGrafter"/>
</dbReference>
<name>A0AAW0W3I7_CHEQU</name>
<evidence type="ECO:0000256" key="5">
    <source>
        <dbReference type="ARBA" id="ARBA00022801"/>
    </source>
</evidence>
<dbReference type="CDD" id="cd18887">
    <property type="entry name" value="NUDIX_UGPPase_Nudt14"/>
    <property type="match status" value="1"/>
</dbReference>
<dbReference type="PROSITE" id="PS51504">
    <property type="entry name" value="H15"/>
    <property type="match status" value="1"/>
</dbReference>
<dbReference type="Pfam" id="PF00538">
    <property type="entry name" value="Linker_histone"/>
    <property type="match status" value="1"/>
</dbReference>
<dbReference type="AlphaFoldDB" id="A0AAW0W3I7"/>
<comment type="catalytic activity">
    <reaction evidence="7">
        <text>UDP-sugar + H2O = UMP + alpha-D-aldose 1-phosphate.</text>
        <dbReference type="EC" id="3.6.1.45"/>
    </reaction>
</comment>
<dbReference type="PANTHER" id="PTHR11839:SF15">
    <property type="entry name" value="URIDINE DIPHOSPHATE GLUCOSE PYROPHOSPHATASE NUDT14"/>
    <property type="match status" value="1"/>
</dbReference>
<dbReference type="PROSITE" id="PS51462">
    <property type="entry name" value="NUDIX"/>
    <property type="match status" value="1"/>
</dbReference>
<keyword evidence="5" id="KW-0378">Hydrolase</keyword>
<feature type="domain" description="Nudix hydrolase" evidence="12">
    <location>
        <begin position="207"/>
        <end position="366"/>
    </location>
</feature>
<evidence type="ECO:0000256" key="8">
    <source>
        <dbReference type="ARBA" id="ARBA00054674"/>
    </source>
</evidence>
<comment type="function">
    <text evidence="8">Hydrolyzes UDP-glucose to glucose 1-phosphate and UMP and ADP-ribose to ribose 5-phosphate and AMP. The physiological substrate is probably UDP-glucose. Poor activity on other substrates such as ADP-glucose, CDP-glucose, GDP-glucose and GDP-mannose.</text>
</comment>
<dbReference type="Gene3D" id="3.90.79.10">
    <property type="entry name" value="Nucleoside Triphosphate Pyrophosphohydrolase"/>
    <property type="match status" value="1"/>
</dbReference>
<dbReference type="GO" id="GO:0046872">
    <property type="term" value="F:metal ion binding"/>
    <property type="evidence" value="ECO:0007669"/>
    <property type="project" value="InterPro"/>
</dbReference>
<dbReference type="EC" id="3.6.1.45" evidence="9"/>
<evidence type="ECO:0000256" key="7">
    <source>
        <dbReference type="ARBA" id="ARBA00051086"/>
    </source>
</evidence>
<dbReference type="GO" id="GO:0019693">
    <property type="term" value="P:ribose phosphate metabolic process"/>
    <property type="evidence" value="ECO:0007669"/>
    <property type="project" value="TreeGrafter"/>
</dbReference>
<comment type="subcellular location">
    <subcellularLocation>
        <location evidence="2">Cytoplasm</location>
    </subcellularLocation>
</comment>
<reference evidence="14 15" key="1">
    <citation type="journal article" date="2024" name="BMC Genomics">
        <title>Genome assembly of redclaw crayfish (Cherax quadricarinatus) provides insights into its immune adaptation and hypoxia tolerance.</title>
        <authorList>
            <person name="Liu Z."/>
            <person name="Zheng J."/>
            <person name="Li H."/>
            <person name="Fang K."/>
            <person name="Wang S."/>
            <person name="He J."/>
            <person name="Zhou D."/>
            <person name="Weng S."/>
            <person name="Chi M."/>
            <person name="Gu Z."/>
            <person name="He J."/>
            <person name="Li F."/>
            <person name="Wang M."/>
        </authorList>
    </citation>
    <scope>NUCLEOTIDE SEQUENCE [LARGE SCALE GENOMIC DNA]</scope>
    <source>
        <strain evidence="14">ZL_2023a</strain>
    </source>
</reference>
<evidence type="ECO:0000313" key="14">
    <source>
        <dbReference type="EMBL" id="KAK8723736.1"/>
    </source>
</evidence>
<dbReference type="GO" id="GO:0000786">
    <property type="term" value="C:nucleosome"/>
    <property type="evidence" value="ECO:0007669"/>
    <property type="project" value="InterPro"/>
</dbReference>
<dbReference type="Gene3D" id="1.10.10.10">
    <property type="entry name" value="Winged helix-like DNA-binding domain superfamily/Winged helix DNA-binding domain"/>
    <property type="match status" value="1"/>
</dbReference>
<dbReference type="SUPFAM" id="SSF55811">
    <property type="entry name" value="Nudix"/>
    <property type="match status" value="1"/>
</dbReference>
<evidence type="ECO:0000259" key="12">
    <source>
        <dbReference type="PROSITE" id="PS51462"/>
    </source>
</evidence>
<keyword evidence="15" id="KW-1185">Reference proteome</keyword>
<evidence type="ECO:0000256" key="11">
    <source>
        <dbReference type="ARBA" id="ARBA00080475"/>
    </source>
</evidence>
<dbReference type="Proteomes" id="UP001445076">
    <property type="component" value="Unassembled WGS sequence"/>
</dbReference>
<dbReference type="InterPro" id="IPR005818">
    <property type="entry name" value="Histone_H1/H5_H15"/>
</dbReference>
<comment type="caution">
    <text evidence="14">The sequence shown here is derived from an EMBL/GenBank/DDBJ whole genome shotgun (WGS) entry which is preliminary data.</text>
</comment>
<keyword evidence="6" id="KW-0460">Magnesium</keyword>